<protein>
    <submittedName>
        <fullName evidence="1">Ester cyclase</fullName>
    </submittedName>
</protein>
<accession>A0AAX1ND41</accession>
<reference evidence="1 2" key="1">
    <citation type="submission" date="2021-05" db="EMBL/GenBank/DDBJ databases">
        <title>Comparative genomic studies on the polysaccharide-degrading batcterial strains of the Flammeovirga genus.</title>
        <authorList>
            <person name="Zewei F."/>
            <person name="Zheng Z."/>
            <person name="Yu L."/>
            <person name="Ruyue G."/>
            <person name="Yanhong M."/>
            <person name="Yuanyuan C."/>
            <person name="Jingyan G."/>
            <person name="Wenjun H."/>
        </authorList>
    </citation>
    <scope>NUCLEOTIDE SEQUENCE [LARGE SCALE GENOMIC DNA]</scope>
    <source>
        <strain evidence="1 2">NBRC:100898</strain>
    </source>
</reference>
<dbReference type="Pfam" id="PF07366">
    <property type="entry name" value="SnoaL"/>
    <property type="match status" value="1"/>
</dbReference>
<evidence type="ECO:0000313" key="2">
    <source>
        <dbReference type="Proteomes" id="UP000678679"/>
    </source>
</evidence>
<sequence>MNKVENNEEIAKRYYQALYALDFKTVREIASPDILFEDPTAPPEYDVARKNGIDATLDVYQSSAALNAKLKITDSFVSNGQVVLYVEISGTTAAENLGLEGGKISYNFKGFSVIQVVDGSVIHHTDYLDYSGMVDSFKSII</sequence>
<dbReference type="Proteomes" id="UP000678679">
    <property type="component" value="Chromosome 2"/>
</dbReference>
<organism evidence="1 2">
    <name type="scientific">Flammeovirga yaeyamensis</name>
    <dbReference type="NCBI Taxonomy" id="367791"/>
    <lineage>
        <taxon>Bacteria</taxon>
        <taxon>Pseudomonadati</taxon>
        <taxon>Bacteroidota</taxon>
        <taxon>Cytophagia</taxon>
        <taxon>Cytophagales</taxon>
        <taxon>Flammeovirgaceae</taxon>
        <taxon>Flammeovirga</taxon>
    </lineage>
</organism>
<dbReference type="AlphaFoldDB" id="A0AAX1ND41"/>
<dbReference type="KEGG" id="fya:KMW28_24010"/>
<dbReference type="GO" id="GO:0030638">
    <property type="term" value="P:polyketide metabolic process"/>
    <property type="evidence" value="ECO:0007669"/>
    <property type="project" value="InterPro"/>
</dbReference>
<dbReference type="Gene3D" id="3.10.450.50">
    <property type="match status" value="1"/>
</dbReference>
<dbReference type="RefSeq" id="WP_169661861.1">
    <property type="nucleotide sequence ID" value="NZ_CP076133.1"/>
</dbReference>
<dbReference type="EMBL" id="CP076133">
    <property type="protein sequence ID" value="QWG05488.1"/>
    <property type="molecule type" value="Genomic_DNA"/>
</dbReference>
<dbReference type="SUPFAM" id="SSF54427">
    <property type="entry name" value="NTF2-like"/>
    <property type="match status" value="1"/>
</dbReference>
<dbReference type="InterPro" id="IPR009959">
    <property type="entry name" value="Cyclase_SnoaL-like"/>
</dbReference>
<dbReference type="InterPro" id="IPR032710">
    <property type="entry name" value="NTF2-like_dom_sf"/>
</dbReference>
<proteinExistence type="predicted"/>
<name>A0AAX1ND41_9BACT</name>
<gene>
    <name evidence="1" type="ORF">KMW28_24010</name>
</gene>
<keyword evidence="2" id="KW-1185">Reference proteome</keyword>
<evidence type="ECO:0000313" key="1">
    <source>
        <dbReference type="EMBL" id="QWG05488.1"/>
    </source>
</evidence>